<dbReference type="Ensembl" id="ENSGACT00000040594.1">
    <property type="protein sequence ID" value="ENSGACP00000039037.1"/>
    <property type="gene ID" value="ENSGACG00000031115.1"/>
</dbReference>
<dbReference type="GeneTree" id="ENSGT01050000244814"/>
<keyword evidence="9" id="KW-1185">Reference proteome</keyword>
<dbReference type="PANTHER" id="PTHR10671:SF92">
    <property type="entry name" value="GERM CELL-SPECIFIC GENE 1-LIKE PROTEIN ISOFORM X1"/>
    <property type="match status" value="1"/>
</dbReference>
<organism evidence="8 9">
    <name type="scientific">Gasterosteus aculeatus aculeatus</name>
    <name type="common">three-spined stickleback</name>
    <dbReference type="NCBI Taxonomy" id="481459"/>
    <lineage>
        <taxon>Eukaryota</taxon>
        <taxon>Metazoa</taxon>
        <taxon>Chordata</taxon>
        <taxon>Craniata</taxon>
        <taxon>Vertebrata</taxon>
        <taxon>Euteleostomi</taxon>
        <taxon>Actinopterygii</taxon>
        <taxon>Neopterygii</taxon>
        <taxon>Teleostei</taxon>
        <taxon>Neoteleostei</taxon>
        <taxon>Acanthomorphata</taxon>
        <taxon>Eupercaria</taxon>
        <taxon>Perciformes</taxon>
        <taxon>Cottioidei</taxon>
        <taxon>Gasterosteales</taxon>
        <taxon>Gasterosteidae</taxon>
        <taxon>Gasterosteus</taxon>
    </lineage>
</organism>
<comment type="similarity">
    <text evidence="2">Belongs to the GSG1 family.</text>
</comment>
<dbReference type="Pfam" id="PF07803">
    <property type="entry name" value="GSG-1"/>
    <property type="match status" value="1"/>
</dbReference>
<evidence type="ECO:0000256" key="2">
    <source>
        <dbReference type="ARBA" id="ARBA00007425"/>
    </source>
</evidence>
<feature type="signal peptide" evidence="7">
    <location>
        <begin position="1"/>
        <end position="25"/>
    </location>
</feature>
<dbReference type="InterPro" id="IPR050579">
    <property type="entry name" value="PMP-22/EMP/MP20-like"/>
</dbReference>
<evidence type="ECO:0000256" key="4">
    <source>
        <dbReference type="ARBA" id="ARBA00022989"/>
    </source>
</evidence>
<feature type="chain" id="PRO_5042976126" evidence="7">
    <location>
        <begin position="26"/>
        <end position="366"/>
    </location>
</feature>
<reference evidence="8 9" key="1">
    <citation type="journal article" date="2021" name="G3 (Bethesda)">
        <title>Improved contiguity of the threespine stickleback genome using long-read sequencing.</title>
        <authorList>
            <person name="Nath S."/>
            <person name="Shaw D.E."/>
            <person name="White M.A."/>
        </authorList>
    </citation>
    <scope>NUCLEOTIDE SEQUENCE [LARGE SCALE GENOMIC DNA]</scope>
    <source>
        <strain evidence="8 9">Lake Benthic</strain>
    </source>
</reference>
<proteinExistence type="inferred from homology"/>
<sequence>MRLGRGRRASLALTLNFVAFAFALSAVTTSYWCEGTRKVPKPFCTGPAVKAKQWFCIRFNSSNINDSRLVQYIFESGEEKFLLRKFHTGIFFSCEQAADMNGFDCRDFFDIAPEHERGVLWLCIVAESLYLALLFTGGALMMLEQCPCFSVMNKLKISAFAAVCTALSGNRHHPSRRDLRFRRAKPMRKCSLKSVLSVATTRGRLLWSCRSQTASILRPAKLSDCITLCLGLCGMVAHMMFTTIFQLAVAMGPEDWRPKTWDYSWSYALAWSSFGTCMGSAVTALNRYTKTIVEFKYKRRNIAKSLLIKQKMMEKDLPDQMWDMYLTAVPVDVEARPELPVNGHKPSTGDPYLVEMAEPHGRGVYC</sequence>
<feature type="transmembrane region" description="Helical" evidence="6">
    <location>
        <begin position="119"/>
        <end position="143"/>
    </location>
</feature>
<dbReference type="AlphaFoldDB" id="A0AAQ4PK42"/>
<evidence type="ECO:0000313" key="9">
    <source>
        <dbReference type="Proteomes" id="UP000007635"/>
    </source>
</evidence>
<feature type="transmembrane region" description="Helical" evidence="6">
    <location>
        <begin position="268"/>
        <end position="289"/>
    </location>
</feature>
<keyword evidence="5 6" id="KW-0472">Membrane</keyword>
<feature type="transmembrane region" description="Helical" evidence="6">
    <location>
        <begin position="225"/>
        <end position="248"/>
    </location>
</feature>
<keyword evidence="7" id="KW-0732">Signal</keyword>
<dbReference type="InterPro" id="IPR012478">
    <property type="entry name" value="GSG-1"/>
</dbReference>
<evidence type="ECO:0000256" key="3">
    <source>
        <dbReference type="ARBA" id="ARBA00022692"/>
    </source>
</evidence>
<keyword evidence="3 6" id="KW-0812">Transmembrane</keyword>
<protein>
    <submittedName>
        <fullName evidence="8">Gsg1-like 2a</fullName>
    </submittedName>
</protein>
<dbReference type="Gene3D" id="1.20.140.150">
    <property type="match status" value="1"/>
</dbReference>
<keyword evidence="4 6" id="KW-1133">Transmembrane helix</keyword>
<evidence type="ECO:0000256" key="7">
    <source>
        <dbReference type="SAM" id="SignalP"/>
    </source>
</evidence>
<dbReference type="Proteomes" id="UP000007635">
    <property type="component" value="Chromosome XI"/>
</dbReference>
<evidence type="ECO:0000256" key="5">
    <source>
        <dbReference type="ARBA" id="ARBA00023136"/>
    </source>
</evidence>
<reference evidence="8" key="2">
    <citation type="submission" date="2025-08" db="UniProtKB">
        <authorList>
            <consortium name="Ensembl"/>
        </authorList>
    </citation>
    <scope>IDENTIFICATION</scope>
</reference>
<dbReference type="GO" id="GO:0005886">
    <property type="term" value="C:plasma membrane"/>
    <property type="evidence" value="ECO:0007669"/>
    <property type="project" value="TreeGrafter"/>
</dbReference>
<accession>A0AAQ4PK42</accession>
<name>A0AAQ4PK42_GASAC</name>
<comment type="subcellular location">
    <subcellularLocation>
        <location evidence="1">Membrane</location>
        <topology evidence="1">Multi-pass membrane protein</topology>
    </subcellularLocation>
</comment>
<evidence type="ECO:0000256" key="1">
    <source>
        <dbReference type="ARBA" id="ARBA00004141"/>
    </source>
</evidence>
<dbReference type="PANTHER" id="PTHR10671">
    <property type="entry name" value="EPITHELIAL MEMBRANE PROTEIN-RELATED"/>
    <property type="match status" value="1"/>
</dbReference>
<reference evidence="8" key="3">
    <citation type="submission" date="2025-09" db="UniProtKB">
        <authorList>
            <consortium name="Ensembl"/>
        </authorList>
    </citation>
    <scope>IDENTIFICATION</scope>
</reference>
<evidence type="ECO:0000256" key="6">
    <source>
        <dbReference type="SAM" id="Phobius"/>
    </source>
</evidence>
<evidence type="ECO:0000313" key="8">
    <source>
        <dbReference type="Ensembl" id="ENSGACP00000039037.1"/>
    </source>
</evidence>